<feature type="compositionally biased region" description="Low complexity" evidence="1">
    <location>
        <begin position="22"/>
        <end position="41"/>
    </location>
</feature>
<proteinExistence type="predicted"/>
<dbReference type="Proteomes" id="UP001356170">
    <property type="component" value="Unassembled WGS sequence"/>
</dbReference>
<keyword evidence="3" id="KW-1185">Reference proteome</keyword>
<evidence type="ECO:0000313" key="3">
    <source>
        <dbReference type="Proteomes" id="UP001356170"/>
    </source>
</evidence>
<sequence>MCPDFDDDLPPPSPVRAPWEKAAPAAAPVAPSSVPASAEPVSPAPIPDPSIAPAVPAADGSYGEPAMTPAVAAPPDSTAPISPTPTSVDAAAPFTTSQAPFTTSQAPFSSFGDSGDAYDNGKLIAEQLNTLGYHPVVIVGTAGAGKTALLLSLLGYLRGASKATNVQVMLGQPLIDQTTAYGQQIQEQAVGLFNQALQAFLSGVAPPATKASQPFFVPVELQFHDGKVQRYAFLESDGEWYRPDYNSPALYKDLRPELEALFNHFKGSISMFYVAPATQMSFDGASPRRPVGGSNAASMRDAAQGLVGAMQHYSQHRAHKRRLDLQMFLLTKWDSVFEPGAASRGFEEPQLEDAVAFARDHYSDAFAYFESMNVGDRPERKKVVMQYSSGLMSNRIIASPDRIELRALHTYHRRLWNLLSRFAFGVQVDPEPISPRSLFSGLRNATDSMLGLLGVKPGK</sequence>
<gene>
    <name evidence="2" type="ORF">V3390_02460</name>
</gene>
<comment type="caution">
    <text evidence="2">The sequence shown here is derived from an EMBL/GenBank/DDBJ whole genome shotgun (WGS) entry which is preliminary data.</text>
</comment>
<reference evidence="2 3" key="1">
    <citation type="submission" date="2024-01" db="EMBL/GenBank/DDBJ databases">
        <title>Novel species of the genus Luteimonas isolated from rivers.</title>
        <authorList>
            <person name="Lu H."/>
        </authorList>
    </citation>
    <scope>NUCLEOTIDE SEQUENCE [LARGE SCALE GENOMIC DNA]</scope>
    <source>
        <strain evidence="2 3">FXH3W</strain>
    </source>
</reference>
<name>A0ABU7UWY6_9GAMM</name>
<evidence type="ECO:0000313" key="2">
    <source>
        <dbReference type="EMBL" id="MEF2155095.1"/>
    </source>
</evidence>
<feature type="region of interest" description="Disordered" evidence="1">
    <location>
        <begin position="1"/>
        <end position="89"/>
    </location>
</feature>
<dbReference type="RefSeq" id="WP_331703223.1">
    <property type="nucleotide sequence ID" value="NZ_JAZHBO010000001.1"/>
</dbReference>
<dbReference type="EMBL" id="JAZHBO010000001">
    <property type="protein sequence ID" value="MEF2155095.1"/>
    <property type="molecule type" value="Genomic_DNA"/>
</dbReference>
<protein>
    <submittedName>
        <fullName evidence="2">Uncharacterized protein</fullName>
    </submittedName>
</protein>
<accession>A0ABU7UWY6</accession>
<organism evidence="2 3">
    <name type="scientific">Aquilutibacter rugosus</name>
    <dbReference type="NCBI Taxonomy" id="3115820"/>
    <lineage>
        <taxon>Bacteria</taxon>
        <taxon>Pseudomonadati</taxon>
        <taxon>Pseudomonadota</taxon>
        <taxon>Gammaproteobacteria</taxon>
        <taxon>Lysobacterales</taxon>
        <taxon>Lysobacteraceae</taxon>
        <taxon>Aquilutibacter</taxon>
    </lineage>
</organism>
<evidence type="ECO:0000256" key="1">
    <source>
        <dbReference type="SAM" id="MobiDB-lite"/>
    </source>
</evidence>